<feature type="domain" description="Shal-type voltage-gated potassium channels N-terminal" evidence="1">
    <location>
        <begin position="38"/>
        <end position="63"/>
    </location>
</feature>
<dbReference type="AlphaFoldDB" id="A0A0C2GIY4"/>
<dbReference type="EMBL" id="KN730345">
    <property type="protein sequence ID" value="KIH61170.1"/>
    <property type="molecule type" value="Genomic_DNA"/>
</dbReference>
<evidence type="ECO:0000313" key="2">
    <source>
        <dbReference type="EMBL" id="KIH61170.1"/>
    </source>
</evidence>
<name>A0A0C2GIY4_9BILA</name>
<keyword evidence="3" id="KW-1185">Reference proteome</keyword>
<organism evidence="2 3">
    <name type="scientific">Ancylostoma duodenale</name>
    <dbReference type="NCBI Taxonomy" id="51022"/>
    <lineage>
        <taxon>Eukaryota</taxon>
        <taxon>Metazoa</taxon>
        <taxon>Ecdysozoa</taxon>
        <taxon>Nematoda</taxon>
        <taxon>Chromadorea</taxon>
        <taxon>Rhabditida</taxon>
        <taxon>Rhabditina</taxon>
        <taxon>Rhabditomorpha</taxon>
        <taxon>Strongyloidea</taxon>
        <taxon>Ancylostomatidae</taxon>
        <taxon>Ancylostomatinae</taxon>
        <taxon>Ancylostoma</taxon>
    </lineage>
</organism>
<evidence type="ECO:0000259" key="1">
    <source>
        <dbReference type="Pfam" id="PF11601"/>
    </source>
</evidence>
<dbReference type="Pfam" id="PF11601">
    <property type="entry name" value="Shal-type"/>
    <property type="match status" value="1"/>
</dbReference>
<dbReference type="OrthoDB" id="10025005at2759"/>
<sequence length="90" mass="9799">LSRHDVQIVPGTCFTNESRLGGTSGTQWLLDAASRAMASVAAWLPFARAAAIGWVPIARQPMPQAPVALQGKNLREKFCCMKIRASKLNY</sequence>
<dbReference type="Proteomes" id="UP000054047">
    <property type="component" value="Unassembled WGS sequence"/>
</dbReference>
<evidence type="ECO:0000313" key="3">
    <source>
        <dbReference type="Proteomes" id="UP000054047"/>
    </source>
</evidence>
<accession>A0A0C2GIY4</accession>
<gene>
    <name evidence="2" type="ORF">ANCDUO_08563</name>
</gene>
<proteinExistence type="predicted"/>
<protein>
    <recommendedName>
        <fullName evidence="1">Shal-type voltage-gated potassium channels N-terminal domain-containing protein</fullName>
    </recommendedName>
</protein>
<feature type="non-terminal residue" evidence="2">
    <location>
        <position position="1"/>
    </location>
</feature>
<dbReference type="InterPro" id="IPR021645">
    <property type="entry name" value="Shal-type_N"/>
</dbReference>
<reference evidence="2 3" key="1">
    <citation type="submission" date="2013-12" db="EMBL/GenBank/DDBJ databases">
        <title>Draft genome of the parsitic nematode Ancylostoma duodenale.</title>
        <authorList>
            <person name="Mitreva M."/>
        </authorList>
    </citation>
    <scope>NUCLEOTIDE SEQUENCE [LARGE SCALE GENOMIC DNA]</scope>
    <source>
        <strain evidence="2 3">Zhejiang</strain>
    </source>
</reference>